<dbReference type="PATRIC" id="fig|182217.3.peg.343"/>
<evidence type="ECO:0000313" key="7">
    <source>
        <dbReference type="Proteomes" id="UP000005010"/>
    </source>
</evidence>
<evidence type="ECO:0000256" key="4">
    <source>
        <dbReference type="SAM" id="Coils"/>
    </source>
</evidence>
<dbReference type="eggNOG" id="COG0732">
    <property type="taxonomic scope" value="Bacteria"/>
</dbReference>
<evidence type="ECO:0000256" key="3">
    <source>
        <dbReference type="ARBA" id="ARBA00023125"/>
    </source>
</evidence>
<name>I0EKZ6_HELC0</name>
<dbReference type="InterPro" id="IPR051212">
    <property type="entry name" value="Type-I_RE_S_subunit"/>
</dbReference>
<dbReference type="Pfam" id="PF01420">
    <property type="entry name" value="Methylase_S"/>
    <property type="match status" value="1"/>
</dbReference>
<dbReference type="AlphaFoldDB" id="I0EKZ6"/>
<feature type="domain" description="Type I restriction modification DNA specificity" evidence="5">
    <location>
        <begin position="21"/>
        <end position="203"/>
    </location>
</feature>
<keyword evidence="7" id="KW-1185">Reference proteome</keyword>
<dbReference type="PANTHER" id="PTHR43140:SF1">
    <property type="entry name" value="TYPE I RESTRICTION ENZYME ECOKI SPECIFICITY SUBUNIT"/>
    <property type="match status" value="1"/>
</dbReference>
<proteinExistence type="inferred from homology"/>
<sequence length="224" mass="25507">MNQSKQSSPKNTPIDYLGELPKHWEITKLKYIAKYSNGNSISDNEKNNYKNKENARPYIATKDIDLETSTINYNTELYIPYNNSNFKEFVKGCILVCIEGGSGGRKKGFVTQNVSIGNKLCAIKTKTKDINERFMFYIVLSDIFNHFYNANIQGDRNGVPLEKIGYFVLPLPPLEEQEKIAEFLDKEVSKIDTLSNTLNQLENTLKAFKKALISDCVLGKKEIL</sequence>
<evidence type="ECO:0000256" key="1">
    <source>
        <dbReference type="ARBA" id="ARBA00010923"/>
    </source>
</evidence>
<dbReference type="Proteomes" id="UP000005010">
    <property type="component" value="Chromosome"/>
</dbReference>
<dbReference type="InterPro" id="IPR000055">
    <property type="entry name" value="Restrct_endonuc_typeI_TRD"/>
</dbReference>
<keyword evidence="4" id="KW-0175">Coiled coil</keyword>
<dbReference type="EMBL" id="CP003479">
    <property type="protein sequence ID" value="AFI03615.1"/>
    <property type="molecule type" value="Genomic_DNA"/>
</dbReference>
<dbReference type="STRING" id="182217.HCW_01650"/>
<keyword evidence="2" id="KW-0680">Restriction system</keyword>
<keyword evidence="3" id="KW-0238">DNA-binding</keyword>
<comment type="similarity">
    <text evidence="1">Belongs to the type-I restriction system S methylase family.</text>
</comment>
<dbReference type="RefSeq" id="WP_014660488.1">
    <property type="nucleotide sequence ID" value="NC_017737.1"/>
</dbReference>
<dbReference type="GO" id="GO:0003677">
    <property type="term" value="F:DNA binding"/>
    <property type="evidence" value="ECO:0007669"/>
    <property type="project" value="UniProtKB-KW"/>
</dbReference>
<dbReference type="SUPFAM" id="SSF116734">
    <property type="entry name" value="DNA methylase specificity domain"/>
    <property type="match status" value="1"/>
</dbReference>
<dbReference type="HOGENOM" id="CLU_1233643_0_0_7"/>
<gene>
    <name evidence="6" type="ordered locus">HCW_01650</name>
</gene>
<organism evidence="6 7">
    <name type="scientific">Helicobacter cetorum (strain ATCC BAA-429 / MIT 00-7128)</name>
    <dbReference type="NCBI Taxonomy" id="182217"/>
    <lineage>
        <taxon>Bacteria</taxon>
        <taxon>Pseudomonadati</taxon>
        <taxon>Campylobacterota</taxon>
        <taxon>Epsilonproteobacteria</taxon>
        <taxon>Campylobacterales</taxon>
        <taxon>Helicobacteraceae</taxon>
        <taxon>Helicobacter</taxon>
    </lineage>
</organism>
<protein>
    <submittedName>
        <fullName evidence="6">Restriction modification system DNA specificity domain-containing protein</fullName>
    </submittedName>
</protein>
<dbReference type="REBASE" id="47633">
    <property type="entry name" value="S.Hce7128ORF1650P"/>
</dbReference>
<evidence type="ECO:0000259" key="5">
    <source>
        <dbReference type="Pfam" id="PF01420"/>
    </source>
</evidence>
<feature type="coiled-coil region" evidence="4">
    <location>
        <begin position="184"/>
        <end position="211"/>
    </location>
</feature>
<dbReference type="InterPro" id="IPR044946">
    <property type="entry name" value="Restrct_endonuc_typeI_TRD_sf"/>
</dbReference>
<dbReference type="PANTHER" id="PTHR43140">
    <property type="entry name" value="TYPE-1 RESTRICTION ENZYME ECOKI SPECIFICITY PROTEIN"/>
    <property type="match status" value="1"/>
</dbReference>
<evidence type="ECO:0000313" key="6">
    <source>
        <dbReference type="EMBL" id="AFI03615.1"/>
    </source>
</evidence>
<reference evidence="7" key="1">
    <citation type="submission" date="2012-04" db="EMBL/GenBank/DDBJ databases">
        <title>Complete genome sequence of Helicobacter cetorum strain MIT 00-7128.</title>
        <authorList>
            <person name="Kersulyte D."/>
            <person name="Berg D.E."/>
        </authorList>
    </citation>
    <scope>NUCLEOTIDE SEQUENCE [LARGE SCALE GENOMIC DNA]</scope>
    <source>
        <strain evidence="7">MIT 00-7128</strain>
    </source>
</reference>
<dbReference type="GO" id="GO:0009307">
    <property type="term" value="P:DNA restriction-modification system"/>
    <property type="evidence" value="ECO:0007669"/>
    <property type="project" value="UniProtKB-KW"/>
</dbReference>
<dbReference type="KEGG" id="hce:HCW_01650"/>
<accession>I0EKZ6</accession>
<dbReference type="Gene3D" id="3.90.220.20">
    <property type="entry name" value="DNA methylase specificity domains"/>
    <property type="match status" value="1"/>
</dbReference>
<evidence type="ECO:0000256" key="2">
    <source>
        <dbReference type="ARBA" id="ARBA00022747"/>
    </source>
</evidence>